<reference evidence="4" key="1">
    <citation type="submission" date="2025-08" db="UniProtKB">
        <authorList>
            <consortium name="RefSeq"/>
        </authorList>
    </citation>
    <scope>IDENTIFICATION</scope>
    <source>
        <tissue evidence="4">Leaf</tissue>
    </source>
</reference>
<feature type="compositionally biased region" description="Basic and acidic residues" evidence="1">
    <location>
        <begin position="168"/>
        <end position="206"/>
    </location>
</feature>
<dbReference type="GeneID" id="106779540"/>
<dbReference type="InterPro" id="IPR005162">
    <property type="entry name" value="Retrotrans_gag_dom"/>
</dbReference>
<evidence type="ECO:0000256" key="1">
    <source>
        <dbReference type="SAM" id="MobiDB-lite"/>
    </source>
</evidence>
<protein>
    <submittedName>
        <fullName evidence="4">Uncharacterized protein LOC106779540</fullName>
    </submittedName>
</protein>
<sequence length="352" mass="39883">MRAIISENKMLPPLDKYGGSSDPIKHLRLFVDAMAVYSTDELVWCRVFSLSLKEEALDWFHSLPSATIDSFTTLRQMFSQQYASSKTSGVTYTALVRMRQGRDESLRMFMDRFNRTARQVRNADQRLIVGALTTALRPGPFFDYLHAEESQSMEELQDRLASFIRIEEGRAHQRGREKGDSQAKGNRERAMKQSVGRADRGTERRWGNPPRVQQYVHHSPLNLPRARVLEEALRAYLMTTSQAPTPPGVDESKYCRYHQNRGHTIEDCDTLKDKLETLVQVGHLRRFVPRQNGPPSGVDKPGGRGKPSRGGYRSNRDRSQSRSPNRAVRGVINTISGGFAGGVQPRQPKKGI</sequence>
<dbReference type="Proteomes" id="UP000087766">
    <property type="component" value="Unplaced"/>
</dbReference>
<accession>A0A1S3VXU7</accession>
<dbReference type="PANTHER" id="PTHR33223:SF10">
    <property type="entry name" value="AMINOTRANSFERASE-LIKE PLANT MOBILE DOMAIN-CONTAINING PROTEIN"/>
    <property type="match status" value="1"/>
</dbReference>
<gene>
    <name evidence="4" type="primary">LOC106779540</name>
</gene>
<feature type="domain" description="Retrotransposon gag" evidence="2">
    <location>
        <begin position="47"/>
        <end position="131"/>
    </location>
</feature>
<evidence type="ECO:0000259" key="2">
    <source>
        <dbReference type="Pfam" id="PF03732"/>
    </source>
</evidence>
<dbReference type="Pfam" id="PF03732">
    <property type="entry name" value="Retrotrans_gag"/>
    <property type="match status" value="1"/>
</dbReference>
<dbReference type="AlphaFoldDB" id="A0A1S3VXU7"/>
<dbReference type="RefSeq" id="XP_014523145.1">
    <property type="nucleotide sequence ID" value="XM_014667659.1"/>
</dbReference>
<dbReference type="KEGG" id="vra:106779540"/>
<proteinExistence type="predicted"/>
<feature type="region of interest" description="Disordered" evidence="1">
    <location>
        <begin position="285"/>
        <end position="352"/>
    </location>
</feature>
<name>A0A1S3VXU7_VIGRR</name>
<feature type="region of interest" description="Disordered" evidence="1">
    <location>
        <begin position="168"/>
        <end position="210"/>
    </location>
</feature>
<dbReference type="PANTHER" id="PTHR33223">
    <property type="entry name" value="CCHC-TYPE DOMAIN-CONTAINING PROTEIN"/>
    <property type="match status" value="1"/>
</dbReference>
<keyword evidence="3" id="KW-1185">Reference proteome</keyword>
<organism evidence="3 4">
    <name type="scientific">Vigna radiata var. radiata</name>
    <name type="common">Mung bean</name>
    <name type="synonym">Phaseolus aureus</name>
    <dbReference type="NCBI Taxonomy" id="3916"/>
    <lineage>
        <taxon>Eukaryota</taxon>
        <taxon>Viridiplantae</taxon>
        <taxon>Streptophyta</taxon>
        <taxon>Embryophyta</taxon>
        <taxon>Tracheophyta</taxon>
        <taxon>Spermatophyta</taxon>
        <taxon>Magnoliopsida</taxon>
        <taxon>eudicotyledons</taxon>
        <taxon>Gunneridae</taxon>
        <taxon>Pentapetalae</taxon>
        <taxon>rosids</taxon>
        <taxon>fabids</taxon>
        <taxon>Fabales</taxon>
        <taxon>Fabaceae</taxon>
        <taxon>Papilionoideae</taxon>
        <taxon>50 kb inversion clade</taxon>
        <taxon>NPAAA clade</taxon>
        <taxon>indigoferoid/millettioid clade</taxon>
        <taxon>Phaseoleae</taxon>
        <taxon>Vigna</taxon>
    </lineage>
</organism>
<evidence type="ECO:0000313" key="3">
    <source>
        <dbReference type="Proteomes" id="UP000087766"/>
    </source>
</evidence>
<dbReference type="OrthoDB" id="1740536at2759"/>
<evidence type="ECO:0000313" key="4">
    <source>
        <dbReference type="RefSeq" id="XP_014523145.1"/>
    </source>
</evidence>